<keyword evidence="4" id="KW-1185">Reference proteome</keyword>
<feature type="transmembrane region" description="Helical" evidence="2">
    <location>
        <begin position="127"/>
        <end position="147"/>
    </location>
</feature>
<dbReference type="OMA" id="AFYGYAM"/>
<feature type="transmembrane region" description="Helical" evidence="2">
    <location>
        <begin position="12"/>
        <end position="33"/>
    </location>
</feature>
<keyword evidence="2" id="KW-1133">Transmembrane helix</keyword>
<accession>D5GNR5</accession>
<evidence type="ECO:0000256" key="1">
    <source>
        <dbReference type="SAM" id="MobiDB-lite"/>
    </source>
</evidence>
<dbReference type="KEGG" id="tml:GSTUM_00011441001"/>
<dbReference type="RefSeq" id="XP_002841971.1">
    <property type="nucleotide sequence ID" value="XM_002841925.1"/>
</dbReference>
<evidence type="ECO:0000313" key="3">
    <source>
        <dbReference type="EMBL" id="CAZ86162.1"/>
    </source>
</evidence>
<organism evidence="3 4">
    <name type="scientific">Tuber melanosporum (strain Mel28)</name>
    <name type="common">Perigord black truffle</name>
    <dbReference type="NCBI Taxonomy" id="656061"/>
    <lineage>
        <taxon>Eukaryota</taxon>
        <taxon>Fungi</taxon>
        <taxon>Dikarya</taxon>
        <taxon>Ascomycota</taxon>
        <taxon>Pezizomycotina</taxon>
        <taxon>Pezizomycetes</taxon>
        <taxon>Pezizales</taxon>
        <taxon>Tuberaceae</taxon>
        <taxon>Tuber</taxon>
    </lineage>
</organism>
<dbReference type="PANTHER" id="PTHR39605:SF1">
    <property type="entry name" value="MAJOR FACILITATOR SUPERFAMILY (MFS) PROFILE DOMAIN-CONTAINING PROTEIN"/>
    <property type="match status" value="1"/>
</dbReference>
<dbReference type="EMBL" id="FN430367">
    <property type="protein sequence ID" value="CAZ86162.1"/>
    <property type="molecule type" value="Genomic_DNA"/>
</dbReference>
<evidence type="ECO:0000256" key="2">
    <source>
        <dbReference type="SAM" id="Phobius"/>
    </source>
</evidence>
<dbReference type="PANTHER" id="PTHR39605">
    <property type="entry name" value="MAJOR FACILITATOR SUPERFAMILY (MFS) PROFILE DOMAIN-CONTAINING PROTEIN"/>
    <property type="match status" value="1"/>
</dbReference>
<keyword evidence="2" id="KW-0812">Transmembrane</keyword>
<evidence type="ECO:0000313" key="4">
    <source>
        <dbReference type="Proteomes" id="UP000006911"/>
    </source>
</evidence>
<proteinExistence type="predicted"/>
<feature type="transmembrane region" description="Helical" evidence="2">
    <location>
        <begin position="53"/>
        <end position="75"/>
    </location>
</feature>
<dbReference type="HOGENOM" id="CLU_103432_0_0_1"/>
<gene>
    <name evidence="3" type="ORF">GSTUM_00011441001</name>
</gene>
<name>D5GNR5_TUBMM</name>
<protein>
    <submittedName>
        <fullName evidence="3">(Perigord truffle) hypothetical protein</fullName>
    </submittedName>
</protein>
<feature type="transmembrane region" description="Helical" evidence="2">
    <location>
        <begin position="95"/>
        <end position="115"/>
    </location>
</feature>
<keyword evidence="2" id="KW-0472">Membrane</keyword>
<feature type="region of interest" description="Disordered" evidence="1">
    <location>
        <begin position="160"/>
        <end position="182"/>
    </location>
</feature>
<dbReference type="eggNOG" id="ENOG502S7E3">
    <property type="taxonomic scope" value="Eukaryota"/>
</dbReference>
<sequence length="182" mass="19791">MDVYYCFNYLSSAWMLLEALPLITTPTIIISMLSSEVREPTQLESYLSRSLGLALIAFATLNLLLTGSIPLVSSFAATATVKGTSTDLEDPTAPYAVPSLSVTLTYHIAVGFYCYQQWALGRSATYAIGMIAHGFLAAMGVWVMMFASSNGHIYRKTGADDKSSSFPMTNMDGKKEKLGKKL</sequence>
<dbReference type="InParanoid" id="D5GNR5"/>
<dbReference type="Proteomes" id="UP000006911">
    <property type="component" value="Unassembled WGS sequence"/>
</dbReference>
<reference evidence="3 4" key="1">
    <citation type="journal article" date="2010" name="Nature">
        <title>Perigord black truffle genome uncovers evolutionary origins and mechanisms of symbiosis.</title>
        <authorList>
            <person name="Martin F."/>
            <person name="Kohler A."/>
            <person name="Murat C."/>
            <person name="Balestrini R."/>
            <person name="Coutinho P.M."/>
            <person name="Jaillon O."/>
            <person name="Montanini B."/>
            <person name="Morin E."/>
            <person name="Noel B."/>
            <person name="Percudani R."/>
            <person name="Porcel B."/>
            <person name="Rubini A."/>
            <person name="Amicucci A."/>
            <person name="Amselem J."/>
            <person name="Anthouard V."/>
            <person name="Arcioni S."/>
            <person name="Artiguenave F."/>
            <person name="Aury J.M."/>
            <person name="Ballario P."/>
            <person name="Bolchi A."/>
            <person name="Brenna A."/>
            <person name="Brun A."/>
            <person name="Buee M."/>
            <person name="Cantarel B."/>
            <person name="Chevalier G."/>
            <person name="Couloux A."/>
            <person name="Da Silva C."/>
            <person name="Denoeud F."/>
            <person name="Duplessis S."/>
            <person name="Ghignone S."/>
            <person name="Hilselberger B."/>
            <person name="Iotti M."/>
            <person name="Marcais B."/>
            <person name="Mello A."/>
            <person name="Miranda M."/>
            <person name="Pacioni G."/>
            <person name="Quesneville H."/>
            <person name="Riccioni C."/>
            <person name="Ruotolo R."/>
            <person name="Splivallo R."/>
            <person name="Stocchi V."/>
            <person name="Tisserant E."/>
            <person name="Viscomi A.R."/>
            <person name="Zambonelli A."/>
            <person name="Zampieri E."/>
            <person name="Henrissat B."/>
            <person name="Lebrun M.H."/>
            <person name="Paolocci F."/>
            <person name="Bonfante P."/>
            <person name="Ottonello S."/>
            <person name="Wincker P."/>
        </authorList>
    </citation>
    <scope>NUCLEOTIDE SEQUENCE [LARGE SCALE GENOMIC DNA]</scope>
    <source>
        <strain evidence="3 4">Mel28</strain>
    </source>
</reference>
<dbReference type="GeneID" id="9182797"/>
<dbReference type="AlphaFoldDB" id="D5GNR5"/>